<keyword evidence="1" id="KW-0678">Repressor</keyword>
<evidence type="ECO:0000256" key="2">
    <source>
        <dbReference type="ARBA" id="ARBA00023125"/>
    </source>
</evidence>
<name>A0A4Q0VUZ4_9BACI</name>
<keyword evidence="2 3" id="KW-0238">DNA-binding</keyword>
<dbReference type="PANTHER" id="PTHR43479">
    <property type="entry name" value="ACREF/ENVCD OPERON REPRESSOR-RELATED"/>
    <property type="match status" value="1"/>
</dbReference>
<gene>
    <name evidence="5" type="ORF">DS745_09985</name>
</gene>
<comment type="caution">
    <text evidence="5">The sequence shown here is derived from an EMBL/GenBank/DDBJ whole genome shotgun (WGS) entry which is preliminary data.</text>
</comment>
<dbReference type="Gene3D" id="1.10.357.10">
    <property type="entry name" value="Tetracycline Repressor, domain 2"/>
    <property type="match status" value="1"/>
</dbReference>
<dbReference type="Pfam" id="PF00440">
    <property type="entry name" value="TetR_N"/>
    <property type="match status" value="1"/>
</dbReference>
<keyword evidence="6" id="KW-1185">Reference proteome</keyword>
<organism evidence="5 6">
    <name type="scientific">Anaerobacillus alkaliphilus</name>
    <dbReference type="NCBI Taxonomy" id="1548597"/>
    <lineage>
        <taxon>Bacteria</taxon>
        <taxon>Bacillati</taxon>
        <taxon>Bacillota</taxon>
        <taxon>Bacilli</taxon>
        <taxon>Bacillales</taxon>
        <taxon>Bacillaceae</taxon>
        <taxon>Anaerobacillus</taxon>
    </lineage>
</organism>
<dbReference type="PRINTS" id="PR00455">
    <property type="entry name" value="HTHTETR"/>
</dbReference>
<dbReference type="GO" id="GO:0003677">
    <property type="term" value="F:DNA binding"/>
    <property type="evidence" value="ECO:0007669"/>
    <property type="project" value="UniProtKB-UniRule"/>
</dbReference>
<dbReference type="PROSITE" id="PS50977">
    <property type="entry name" value="HTH_TETR_2"/>
    <property type="match status" value="1"/>
</dbReference>
<dbReference type="SUPFAM" id="SSF46689">
    <property type="entry name" value="Homeodomain-like"/>
    <property type="match status" value="1"/>
</dbReference>
<dbReference type="PANTHER" id="PTHR43479:SF11">
    <property type="entry name" value="ACREF_ENVCD OPERON REPRESSOR-RELATED"/>
    <property type="match status" value="1"/>
</dbReference>
<evidence type="ECO:0000313" key="5">
    <source>
        <dbReference type="EMBL" id="RXJ01795.1"/>
    </source>
</evidence>
<dbReference type="RefSeq" id="WP_129078094.1">
    <property type="nucleotide sequence ID" value="NZ_QOUX01000032.1"/>
</dbReference>
<protein>
    <submittedName>
        <fullName evidence="5">TetR/AcrR family transcriptional regulator</fullName>
    </submittedName>
</protein>
<dbReference type="Proteomes" id="UP000290649">
    <property type="component" value="Unassembled WGS sequence"/>
</dbReference>
<evidence type="ECO:0000256" key="3">
    <source>
        <dbReference type="PROSITE-ProRule" id="PRU00335"/>
    </source>
</evidence>
<dbReference type="InterPro" id="IPR036271">
    <property type="entry name" value="Tet_transcr_reg_TetR-rel_C_sf"/>
</dbReference>
<dbReference type="SUPFAM" id="SSF48498">
    <property type="entry name" value="Tetracyclin repressor-like, C-terminal domain"/>
    <property type="match status" value="1"/>
</dbReference>
<reference evidence="5 6" key="1">
    <citation type="journal article" date="2019" name="Int. J. Syst. Evol. Microbiol.">
        <title>Anaerobacillus alkaliphilus sp. nov., a novel alkaliphilic and moderately halophilic bacterium.</title>
        <authorList>
            <person name="Borsodi A.K."/>
            <person name="Aszalos J.M."/>
            <person name="Bihari P."/>
            <person name="Nagy I."/>
            <person name="Schumann P."/>
            <person name="Sproer C."/>
            <person name="Kovacs A.L."/>
            <person name="Boka K."/>
            <person name="Dobosy P."/>
            <person name="Ovari M."/>
            <person name="Szili-Kovacs T."/>
            <person name="Toth E."/>
        </authorList>
    </citation>
    <scope>NUCLEOTIDE SEQUENCE [LARGE SCALE GENOMIC DNA]</scope>
    <source>
        <strain evidence="5 6">B16-10</strain>
    </source>
</reference>
<dbReference type="OrthoDB" id="277085at2"/>
<dbReference type="InterPro" id="IPR001647">
    <property type="entry name" value="HTH_TetR"/>
</dbReference>
<sequence>MPEETRRRILEAAMSLMSIKGYTATTTKEIAQVAGIAEITLFRKYHSKQEILDNLIETYTSSFKHRLFSDNALVYDLEIDLANVSRIYQTFMEENQRIVLLAYKESGIHDEISERLTANPRLMKEYLVGYLEEMKRREEINNLDIDLTVMSFMWMNLGYFSSKFISVKKVAIVPLDTFIEHSVKVFAKGLKNPN</sequence>
<dbReference type="EMBL" id="QOUX01000032">
    <property type="protein sequence ID" value="RXJ01795.1"/>
    <property type="molecule type" value="Genomic_DNA"/>
</dbReference>
<accession>A0A4Q0VUZ4</accession>
<evidence type="ECO:0000259" key="4">
    <source>
        <dbReference type="PROSITE" id="PS50977"/>
    </source>
</evidence>
<evidence type="ECO:0000256" key="1">
    <source>
        <dbReference type="ARBA" id="ARBA00022491"/>
    </source>
</evidence>
<dbReference type="InterPro" id="IPR009057">
    <property type="entry name" value="Homeodomain-like_sf"/>
</dbReference>
<feature type="DNA-binding region" description="H-T-H motif" evidence="3">
    <location>
        <begin position="26"/>
        <end position="45"/>
    </location>
</feature>
<dbReference type="AlphaFoldDB" id="A0A4Q0VUZ4"/>
<proteinExistence type="predicted"/>
<evidence type="ECO:0000313" key="6">
    <source>
        <dbReference type="Proteomes" id="UP000290649"/>
    </source>
</evidence>
<feature type="domain" description="HTH tetR-type" evidence="4">
    <location>
        <begin position="3"/>
        <end position="63"/>
    </location>
</feature>
<dbReference type="InterPro" id="IPR050624">
    <property type="entry name" value="HTH-type_Tx_Regulator"/>
</dbReference>